<dbReference type="Proteomes" id="UP000290759">
    <property type="component" value="Unassembled WGS sequence"/>
</dbReference>
<dbReference type="GO" id="GO:0005886">
    <property type="term" value="C:plasma membrane"/>
    <property type="evidence" value="ECO:0007669"/>
    <property type="project" value="UniProtKB-SubCell"/>
</dbReference>
<feature type="transmembrane region" description="Helical" evidence="6">
    <location>
        <begin position="41"/>
        <end position="62"/>
    </location>
</feature>
<dbReference type="EMBL" id="QYBB01000007">
    <property type="protein sequence ID" value="RYC32395.1"/>
    <property type="molecule type" value="Genomic_DNA"/>
</dbReference>
<dbReference type="GO" id="GO:0015171">
    <property type="term" value="F:amino acid transmembrane transporter activity"/>
    <property type="evidence" value="ECO:0007669"/>
    <property type="project" value="TreeGrafter"/>
</dbReference>
<keyword evidence="8" id="KW-1185">Reference proteome</keyword>
<dbReference type="InterPro" id="IPR001123">
    <property type="entry name" value="LeuE-type"/>
</dbReference>
<evidence type="ECO:0000313" key="7">
    <source>
        <dbReference type="EMBL" id="RYC32395.1"/>
    </source>
</evidence>
<keyword evidence="5 6" id="KW-0472">Membrane</keyword>
<dbReference type="Pfam" id="PF01810">
    <property type="entry name" value="LysE"/>
    <property type="match status" value="1"/>
</dbReference>
<accession>A0A4Q2UC09</accession>
<reference evidence="7 8" key="1">
    <citation type="submission" date="2018-12" db="EMBL/GenBank/DDBJ databases">
        <authorList>
            <person name="Grouzdev D.S."/>
            <person name="Krutkina M.S."/>
        </authorList>
    </citation>
    <scope>NUCLEOTIDE SEQUENCE [LARGE SCALE GENOMIC DNA]</scope>
    <source>
        <strain evidence="7 8">RmlP026</strain>
    </source>
</reference>
<dbReference type="AlphaFoldDB" id="A0A4Q2UC09"/>
<evidence type="ECO:0000256" key="6">
    <source>
        <dbReference type="SAM" id="Phobius"/>
    </source>
</evidence>
<dbReference type="PANTHER" id="PTHR30086">
    <property type="entry name" value="ARGININE EXPORTER PROTEIN ARGO"/>
    <property type="match status" value="1"/>
</dbReference>
<comment type="subcellular location">
    <subcellularLocation>
        <location evidence="1">Cell membrane</location>
        <topology evidence="1">Multi-pass membrane protein</topology>
    </subcellularLocation>
</comment>
<evidence type="ECO:0000256" key="5">
    <source>
        <dbReference type="ARBA" id="ARBA00023136"/>
    </source>
</evidence>
<feature type="transmembrane region" description="Helical" evidence="6">
    <location>
        <begin position="182"/>
        <end position="200"/>
    </location>
</feature>
<name>A0A4Q2UC09_9HYPH</name>
<evidence type="ECO:0000256" key="2">
    <source>
        <dbReference type="ARBA" id="ARBA00022475"/>
    </source>
</evidence>
<dbReference type="PANTHER" id="PTHR30086:SF20">
    <property type="entry name" value="ARGININE EXPORTER PROTEIN ARGO-RELATED"/>
    <property type="match status" value="1"/>
</dbReference>
<proteinExistence type="predicted"/>
<keyword evidence="4 6" id="KW-1133">Transmembrane helix</keyword>
<dbReference type="OrthoDB" id="9804822at2"/>
<comment type="caution">
    <text evidence="7">The sequence shown here is derived from an EMBL/GenBank/DDBJ whole genome shotgun (WGS) entry which is preliminary data.</text>
</comment>
<organism evidence="7 8">
    <name type="scientific">Lichenibacterium minor</name>
    <dbReference type="NCBI Taxonomy" id="2316528"/>
    <lineage>
        <taxon>Bacteria</taxon>
        <taxon>Pseudomonadati</taxon>
        <taxon>Pseudomonadota</taxon>
        <taxon>Alphaproteobacteria</taxon>
        <taxon>Hyphomicrobiales</taxon>
        <taxon>Lichenihabitantaceae</taxon>
        <taxon>Lichenibacterium</taxon>
    </lineage>
</organism>
<evidence type="ECO:0000256" key="1">
    <source>
        <dbReference type="ARBA" id="ARBA00004651"/>
    </source>
</evidence>
<dbReference type="RefSeq" id="WP_129225394.1">
    <property type="nucleotide sequence ID" value="NZ_QYBB01000007.1"/>
</dbReference>
<feature type="transmembrane region" description="Helical" evidence="6">
    <location>
        <begin position="148"/>
        <end position="170"/>
    </location>
</feature>
<feature type="transmembrane region" description="Helical" evidence="6">
    <location>
        <begin position="74"/>
        <end position="93"/>
    </location>
</feature>
<evidence type="ECO:0000256" key="3">
    <source>
        <dbReference type="ARBA" id="ARBA00022692"/>
    </source>
</evidence>
<protein>
    <submittedName>
        <fullName evidence="7">LysE family translocator</fullName>
    </submittedName>
</protein>
<gene>
    <name evidence="7" type="ORF">D3273_08365</name>
</gene>
<evidence type="ECO:0000313" key="8">
    <source>
        <dbReference type="Proteomes" id="UP000290759"/>
    </source>
</evidence>
<sequence length="201" mass="20591">MDIGTTATFTLAFLVFAASPGPDNLTIVSKTVNDGPAHGIAYGCGVVASIAGFVILVALGLNALAGAAGDHLRVVRYIGAAYLVYTGVAMWRAPAVVAPRRLRGGLARLFGVGFLLNVSNPKMPVFYLALLPGVLGTRPLTAADTMTLLAVIVAVEALVIGVHVGLALRARAALARPRRLRALNRGAGALMIGAGVLVASR</sequence>
<keyword evidence="3 6" id="KW-0812">Transmembrane</keyword>
<evidence type="ECO:0000256" key="4">
    <source>
        <dbReference type="ARBA" id="ARBA00022989"/>
    </source>
</evidence>
<keyword evidence="2" id="KW-1003">Cell membrane</keyword>
<reference evidence="7 8" key="2">
    <citation type="submission" date="2019-02" db="EMBL/GenBank/DDBJ databases">
        <title>'Lichenibacterium ramalinii' gen. nov. sp. nov., 'Lichenibacterium minor' gen. nov. sp. nov.</title>
        <authorList>
            <person name="Pankratov T."/>
        </authorList>
    </citation>
    <scope>NUCLEOTIDE SEQUENCE [LARGE SCALE GENOMIC DNA]</scope>
    <source>
        <strain evidence="7 8">RmlP026</strain>
    </source>
</reference>